<feature type="compositionally biased region" description="Polar residues" evidence="1">
    <location>
        <begin position="51"/>
        <end position="61"/>
    </location>
</feature>
<feature type="compositionally biased region" description="Polar residues" evidence="1">
    <location>
        <begin position="105"/>
        <end position="128"/>
    </location>
</feature>
<evidence type="ECO:0000313" key="3">
    <source>
        <dbReference type="Proteomes" id="UP001500037"/>
    </source>
</evidence>
<sequence>MADGAADGVPVPVSGEPASRDQTGPARAWAVAGPTGTGTPGTGAWTTTTTLSVPRSTVQETMRTRWAAATAAARAQPPSASSSRRSAAASAARSAAEAARCLAHSTDSSARTAPNTAKPSRASPTSQIVADPRSRAAEVVRADGRES</sequence>
<evidence type="ECO:0000313" key="2">
    <source>
        <dbReference type="EMBL" id="GAA1259308.1"/>
    </source>
</evidence>
<evidence type="ECO:0000256" key="1">
    <source>
        <dbReference type="SAM" id="MobiDB-lite"/>
    </source>
</evidence>
<dbReference type="Proteomes" id="UP001500037">
    <property type="component" value="Unassembled WGS sequence"/>
</dbReference>
<proteinExistence type="predicted"/>
<organism evidence="2 3">
    <name type="scientific">Kitasatospora nipponensis</name>
    <dbReference type="NCBI Taxonomy" id="258049"/>
    <lineage>
        <taxon>Bacteria</taxon>
        <taxon>Bacillati</taxon>
        <taxon>Actinomycetota</taxon>
        <taxon>Actinomycetes</taxon>
        <taxon>Kitasatosporales</taxon>
        <taxon>Streptomycetaceae</taxon>
        <taxon>Kitasatospora</taxon>
    </lineage>
</organism>
<protein>
    <submittedName>
        <fullName evidence="2">Uncharacterized protein</fullName>
    </submittedName>
</protein>
<keyword evidence="3" id="KW-1185">Reference proteome</keyword>
<accession>A0ABP4HCE1</accession>
<comment type="caution">
    <text evidence="2">The sequence shown here is derived from an EMBL/GenBank/DDBJ whole genome shotgun (WGS) entry which is preliminary data.</text>
</comment>
<reference evidence="3" key="1">
    <citation type="journal article" date="2019" name="Int. J. Syst. Evol. Microbiol.">
        <title>The Global Catalogue of Microorganisms (GCM) 10K type strain sequencing project: providing services to taxonomists for standard genome sequencing and annotation.</title>
        <authorList>
            <consortium name="The Broad Institute Genomics Platform"/>
            <consortium name="The Broad Institute Genome Sequencing Center for Infectious Disease"/>
            <person name="Wu L."/>
            <person name="Ma J."/>
        </authorList>
    </citation>
    <scope>NUCLEOTIDE SEQUENCE [LARGE SCALE GENOMIC DNA]</scope>
    <source>
        <strain evidence="3">JCM 13004</strain>
    </source>
</reference>
<feature type="compositionally biased region" description="Basic and acidic residues" evidence="1">
    <location>
        <begin position="132"/>
        <end position="147"/>
    </location>
</feature>
<feature type="compositionally biased region" description="Low complexity" evidence="1">
    <location>
        <begin position="64"/>
        <end position="100"/>
    </location>
</feature>
<gene>
    <name evidence="2" type="ORF">GCM10009665_56780</name>
</gene>
<feature type="region of interest" description="Disordered" evidence="1">
    <location>
        <begin position="1"/>
        <end position="147"/>
    </location>
</feature>
<dbReference type="EMBL" id="BAAALF010000133">
    <property type="protein sequence ID" value="GAA1259308.1"/>
    <property type="molecule type" value="Genomic_DNA"/>
</dbReference>
<name>A0ABP4HCE1_9ACTN</name>